<keyword evidence="4" id="KW-0539">Nucleus</keyword>
<keyword evidence="1" id="KW-0805">Transcription regulation</keyword>
<dbReference type="PANTHER" id="PTHR47655:SF3">
    <property type="entry name" value="ZN(II)2CYS6 TRANSCRIPTION FACTOR (EUROFUNG)"/>
    <property type="match status" value="1"/>
</dbReference>
<feature type="compositionally biased region" description="Polar residues" evidence="5">
    <location>
        <begin position="145"/>
        <end position="154"/>
    </location>
</feature>
<dbReference type="GO" id="GO:0003677">
    <property type="term" value="F:DNA binding"/>
    <property type="evidence" value="ECO:0007669"/>
    <property type="project" value="UniProtKB-KW"/>
</dbReference>
<keyword evidence="2" id="KW-0238">DNA-binding</keyword>
<dbReference type="EMBL" id="ML742121">
    <property type="protein sequence ID" value="KAE8149492.1"/>
    <property type="molecule type" value="Genomic_DNA"/>
</dbReference>
<dbReference type="PROSITE" id="PS00463">
    <property type="entry name" value="ZN2_CY6_FUNGAL_1"/>
    <property type="match status" value="1"/>
</dbReference>
<organism evidence="7 8">
    <name type="scientific">Aspergillus avenaceus</name>
    <dbReference type="NCBI Taxonomy" id="36643"/>
    <lineage>
        <taxon>Eukaryota</taxon>
        <taxon>Fungi</taxon>
        <taxon>Dikarya</taxon>
        <taxon>Ascomycota</taxon>
        <taxon>Pezizomycotina</taxon>
        <taxon>Eurotiomycetes</taxon>
        <taxon>Eurotiomycetidae</taxon>
        <taxon>Eurotiales</taxon>
        <taxon>Aspergillaceae</taxon>
        <taxon>Aspergillus</taxon>
        <taxon>Aspergillus subgen. Circumdati</taxon>
    </lineage>
</organism>
<dbReference type="GO" id="GO:0000981">
    <property type="term" value="F:DNA-binding transcription factor activity, RNA polymerase II-specific"/>
    <property type="evidence" value="ECO:0007669"/>
    <property type="project" value="InterPro"/>
</dbReference>
<protein>
    <recommendedName>
        <fullName evidence="6">Zn(2)-C6 fungal-type domain-containing protein</fullName>
    </recommendedName>
</protein>
<evidence type="ECO:0000313" key="7">
    <source>
        <dbReference type="EMBL" id="KAE8149492.1"/>
    </source>
</evidence>
<feature type="region of interest" description="Disordered" evidence="5">
    <location>
        <begin position="145"/>
        <end position="184"/>
    </location>
</feature>
<accession>A0A5N6TT11</accession>
<keyword evidence="3" id="KW-0804">Transcription</keyword>
<dbReference type="GO" id="GO:0009893">
    <property type="term" value="P:positive regulation of metabolic process"/>
    <property type="evidence" value="ECO:0007669"/>
    <property type="project" value="UniProtKB-ARBA"/>
</dbReference>
<feature type="domain" description="Zn(2)-C6 fungal-type" evidence="6">
    <location>
        <begin position="29"/>
        <end position="58"/>
    </location>
</feature>
<dbReference type="PROSITE" id="PS50048">
    <property type="entry name" value="ZN2_CY6_FUNGAL_2"/>
    <property type="match status" value="1"/>
</dbReference>
<dbReference type="SUPFAM" id="SSF57701">
    <property type="entry name" value="Zn2/Cys6 DNA-binding domain"/>
    <property type="match status" value="1"/>
</dbReference>
<keyword evidence="8" id="KW-1185">Reference proteome</keyword>
<proteinExistence type="predicted"/>
<dbReference type="AlphaFoldDB" id="A0A5N6TT11"/>
<dbReference type="Gene3D" id="4.10.240.10">
    <property type="entry name" value="Zn(2)-C6 fungal-type DNA-binding domain"/>
    <property type="match status" value="1"/>
</dbReference>
<name>A0A5N6TT11_ASPAV</name>
<dbReference type="InterPro" id="IPR052783">
    <property type="entry name" value="Metabolic/Drug-Res_Regulator"/>
</dbReference>
<evidence type="ECO:0000256" key="1">
    <source>
        <dbReference type="ARBA" id="ARBA00023015"/>
    </source>
</evidence>
<dbReference type="OrthoDB" id="4151048at2759"/>
<dbReference type="GO" id="GO:0008270">
    <property type="term" value="F:zinc ion binding"/>
    <property type="evidence" value="ECO:0007669"/>
    <property type="project" value="InterPro"/>
</dbReference>
<dbReference type="SMART" id="SM00066">
    <property type="entry name" value="GAL4"/>
    <property type="match status" value="1"/>
</dbReference>
<evidence type="ECO:0000259" key="6">
    <source>
        <dbReference type="PROSITE" id="PS50048"/>
    </source>
</evidence>
<dbReference type="InterPro" id="IPR036864">
    <property type="entry name" value="Zn2-C6_fun-type_DNA-bd_sf"/>
</dbReference>
<reference evidence="7 8" key="1">
    <citation type="submission" date="2019-04" db="EMBL/GenBank/DDBJ databases">
        <title>Friends and foes A comparative genomics study of 23 Aspergillus species from section Flavi.</title>
        <authorList>
            <consortium name="DOE Joint Genome Institute"/>
            <person name="Kjaerbolling I."/>
            <person name="Vesth T."/>
            <person name="Frisvad J.C."/>
            <person name="Nybo J.L."/>
            <person name="Theobald S."/>
            <person name="Kildgaard S."/>
            <person name="Isbrandt T."/>
            <person name="Kuo A."/>
            <person name="Sato A."/>
            <person name="Lyhne E.K."/>
            <person name="Kogle M.E."/>
            <person name="Wiebenga A."/>
            <person name="Kun R.S."/>
            <person name="Lubbers R.J."/>
            <person name="Makela M.R."/>
            <person name="Barry K."/>
            <person name="Chovatia M."/>
            <person name="Clum A."/>
            <person name="Daum C."/>
            <person name="Haridas S."/>
            <person name="He G."/>
            <person name="LaButti K."/>
            <person name="Lipzen A."/>
            <person name="Mondo S."/>
            <person name="Riley R."/>
            <person name="Salamov A."/>
            <person name="Simmons B.A."/>
            <person name="Magnuson J.K."/>
            <person name="Henrissat B."/>
            <person name="Mortensen U.H."/>
            <person name="Larsen T.O."/>
            <person name="Devries R.P."/>
            <person name="Grigoriev I.V."/>
            <person name="Machida M."/>
            <person name="Baker S.E."/>
            <person name="Andersen M.R."/>
        </authorList>
    </citation>
    <scope>NUCLEOTIDE SEQUENCE [LARGE SCALE GENOMIC DNA]</scope>
    <source>
        <strain evidence="7 8">IBT 18842</strain>
    </source>
</reference>
<evidence type="ECO:0000256" key="2">
    <source>
        <dbReference type="ARBA" id="ARBA00023125"/>
    </source>
</evidence>
<dbReference type="Proteomes" id="UP000325780">
    <property type="component" value="Unassembled WGS sequence"/>
</dbReference>
<evidence type="ECO:0000313" key="8">
    <source>
        <dbReference type="Proteomes" id="UP000325780"/>
    </source>
</evidence>
<evidence type="ECO:0000256" key="4">
    <source>
        <dbReference type="ARBA" id="ARBA00023242"/>
    </source>
</evidence>
<sequence>MKRQQQDSSTTAQEEHGLDNRLRKRVCKACDRCRLKKCKCDGDSPCSRCREHGLTCHYGERRRVHDKVYPRGYVEMLEQQQQWLVDSLRKLYQRVNEGQEWSGAHLQFQSNGYPLIHDLVSHLGALERRTHDEPEKEAVTNQITDASNVTSTQQDRLHPTPSSPDSIVKPSSEPPASKQWSQQAESLDFSFQLPETSFDFFMQSEFTLEDESLDPWQPLPQWPENFDCFHGIDYTLGDECMNPPFDDLSLIQSF</sequence>
<dbReference type="PANTHER" id="PTHR47655">
    <property type="entry name" value="QUINIC ACID UTILIZATION ACTIVATOR"/>
    <property type="match status" value="1"/>
</dbReference>
<evidence type="ECO:0000256" key="3">
    <source>
        <dbReference type="ARBA" id="ARBA00023163"/>
    </source>
</evidence>
<gene>
    <name evidence="7" type="ORF">BDV25DRAFT_140749</name>
</gene>
<dbReference type="InterPro" id="IPR001138">
    <property type="entry name" value="Zn2Cys6_DnaBD"/>
</dbReference>
<dbReference type="CDD" id="cd00067">
    <property type="entry name" value="GAL4"/>
    <property type="match status" value="1"/>
</dbReference>
<dbReference type="Pfam" id="PF00172">
    <property type="entry name" value="Zn_clus"/>
    <property type="match status" value="1"/>
</dbReference>
<evidence type="ECO:0000256" key="5">
    <source>
        <dbReference type="SAM" id="MobiDB-lite"/>
    </source>
</evidence>